<reference evidence="1" key="2">
    <citation type="journal article" date="2015" name="Data Brief">
        <title>Shoot transcriptome of the giant reed, Arundo donax.</title>
        <authorList>
            <person name="Barrero R.A."/>
            <person name="Guerrero F.D."/>
            <person name="Moolhuijzen P."/>
            <person name="Goolsby J.A."/>
            <person name="Tidwell J."/>
            <person name="Bellgard S.E."/>
            <person name="Bellgard M.I."/>
        </authorList>
    </citation>
    <scope>NUCLEOTIDE SEQUENCE</scope>
    <source>
        <tissue evidence="1">Shoot tissue taken approximately 20 cm above the soil surface</tissue>
    </source>
</reference>
<sequence length="30" mass="3649">MLLLKFGWAHSMMIPLRLWGLCWCRCPQEK</sequence>
<dbReference type="EMBL" id="GBRH01208598">
    <property type="protein sequence ID" value="JAD89297.1"/>
    <property type="molecule type" value="Transcribed_RNA"/>
</dbReference>
<name>A0A0A9DZX8_ARUDO</name>
<proteinExistence type="predicted"/>
<reference evidence="1" key="1">
    <citation type="submission" date="2014-09" db="EMBL/GenBank/DDBJ databases">
        <authorList>
            <person name="Magalhaes I.L.F."/>
            <person name="Oliveira U."/>
            <person name="Santos F.R."/>
            <person name="Vidigal T.H.D.A."/>
            <person name="Brescovit A.D."/>
            <person name="Santos A.J."/>
        </authorList>
    </citation>
    <scope>NUCLEOTIDE SEQUENCE</scope>
    <source>
        <tissue evidence="1">Shoot tissue taken approximately 20 cm above the soil surface</tissue>
    </source>
</reference>
<accession>A0A0A9DZX8</accession>
<evidence type="ECO:0000313" key="1">
    <source>
        <dbReference type="EMBL" id="JAD89297.1"/>
    </source>
</evidence>
<protein>
    <submittedName>
        <fullName evidence="1">Uncharacterized protein</fullName>
    </submittedName>
</protein>
<organism evidence="1">
    <name type="scientific">Arundo donax</name>
    <name type="common">Giant reed</name>
    <name type="synonym">Donax arundinaceus</name>
    <dbReference type="NCBI Taxonomy" id="35708"/>
    <lineage>
        <taxon>Eukaryota</taxon>
        <taxon>Viridiplantae</taxon>
        <taxon>Streptophyta</taxon>
        <taxon>Embryophyta</taxon>
        <taxon>Tracheophyta</taxon>
        <taxon>Spermatophyta</taxon>
        <taxon>Magnoliopsida</taxon>
        <taxon>Liliopsida</taxon>
        <taxon>Poales</taxon>
        <taxon>Poaceae</taxon>
        <taxon>PACMAD clade</taxon>
        <taxon>Arundinoideae</taxon>
        <taxon>Arundineae</taxon>
        <taxon>Arundo</taxon>
    </lineage>
</organism>
<dbReference type="AlphaFoldDB" id="A0A0A9DZX8"/>